<comment type="caution">
    <text evidence="1">The sequence shown here is derived from an EMBL/GenBank/DDBJ whole genome shotgun (WGS) entry which is preliminary data.</text>
</comment>
<sequence>MTSNLKVYAIGASRNIGYYASIRLLQKGATVTFLLRKEHVFDGDATMQPFIESGRARLVQGDALNKDDVQRGWERAAEPAFEGDATSVDVLLFTVGGTPTFHLIKGMLITPPDLVTHALFNTLTTLPSPPPSRIIAVTSTGLSSASHNALPLPMRPVYSYLLGPAHADKIGAEALLARASGSVAPAKAPENILQKGWEDTFNVPAGALAEKVVVVRPAMLTDGKCVADTDPKAGKPPYRVRAEGDLPVQGGYTISRRDTAHFVAERLLGDEWDTWKGKGVALAY</sequence>
<reference evidence="1" key="1">
    <citation type="submission" date="2021-02" db="EMBL/GenBank/DDBJ databases">
        <authorList>
            <consortium name="DOE Joint Genome Institute"/>
            <person name="Ahrendt S."/>
            <person name="Looney B.P."/>
            <person name="Miyauchi S."/>
            <person name="Morin E."/>
            <person name="Drula E."/>
            <person name="Courty P.E."/>
            <person name="Chicoki N."/>
            <person name="Fauchery L."/>
            <person name="Kohler A."/>
            <person name="Kuo A."/>
            <person name="Labutti K."/>
            <person name="Pangilinan J."/>
            <person name="Lipzen A."/>
            <person name="Riley R."/>
            <person name="Andreopoulos W."/>
            <person name="He G."/>
            <person name="Johnson J."/>
            <person name="Barry K.W."/>
            <person name="Grigoriev I.V."/>
            <person name="Nagy L."/>
            <person name="Hibbett D."/>
            <person name="Henrissat B."/>
            <person name="Matheny P.B."/>
            <person name="Labbe J."/>
            <person name="Martin F."/>
        </authorList>
    </citation>
    <scope>NUCLEOTIDE SEQUENCE</scope>
    <source>
        <strain evidence="1">EC-137</strain>
    </source>
</reference>
<proteinExistence type="predicted"/>
<evidence type="ECO:0000313" key="2">
    <source>
        <dbReference type="Proteomes" id="UP000814128"/>
    </source>
</evidence>
<protein>
    <submittedName>
        <fullName evidence="1">Uncharacterized protein</fullName>
    </submittedName>
</protein>
<name>A0ACB8QVU7_9AGAM</name>
<gene>
    <name evidence="1" type="ORF">K488DRAFT_42793</name>
</gene>
<accession>A0ACB8QVU7</accession>
<dbReference type="EMBL" id="MU273481">
    <property type="protein sequence ID" value="KAI0035633.1"/>
    <property type="molecule type" value="Genomic_DNA"/>
</dbReference>
<organism evidence="1 2">
    <name type="scientific">Vararia minispora EC-137</name>
    <dbReference type="NCBI Taxonomy" id="1314806"/>
    <lineage>
        <taxon>Eukaryota</taxon>
        <taxon>Fungi</taxon>
        <taxon>Dikarya</taxon>
        <taxon>Basidiomycota</taxon>
        <taxon>Agaricomycotina</taxon>
        <taxon>Agaricomycetes</taxon>
        <taxon>Russulales</taxon>
        <taxon>Lachnocladiaceae</taxon>
        <taxon>Vararia</taxon>
    </lineage>
</organism>
<reference evidence="1" key="2">
    <citation type="journal article" date="2022" name="New Phytol.">
        <title>Evolutionary transition to the ectomycorrhizal habit in the genomes of a hyperdiverse lineage of mushroom-forming fungi.</title>
        <authorList>
            <person name="Looney B."/>
            <person name="Miyauchi S."/>
            <person name="Morin E."/>
            <person name="Drula E."/>
            <person name="Courty P.E."/>
            <person name="Kohler A."/>
            <person name="Kuo A."/>
            <person name="LaButti K."/>
            <person name="Pangilinan J."/>
            <person name="Lipzen A."/>
            <person name="Riley R."/>
            <person name="Andreopoulos W."/>
            <person name="He G."/>
            <person name="Johnson J."/>
            <person name="Nolan M."/>
            <person name="Tritt A."/>
            <person name="Barry K.W."/>
            <person name="Grigoriev I.V."/>
            <person name="Nagy L.G."/>
            <person name="Hibbett D."/>
            <person name="Henrissat B."/>
            <person name="Matheny P.B."/>
            <person name="Labbe J."/>
            <person name="Martin F.M."/>
        </authorList>
    </citation>
    <scope>NUCLEOTIDE SEQUENCE</scope>
    <source>
        <strain evidence="1">EC-137</strain>
    </source>
</reference>
<keyword evidence="2" id="KW-1185">Reference proteome</keyword>
<dbReference type="Proteomes" id="UP000814128">
    <property type="component" value="Unassembled WGS sequence"/>
</dbReference>
<evidence type="ECO:0000313" key="1">
    <source>
        <dbReference type="EMBL" id="KAI0035633.1"/>
    </source>
</evidence>